<dbReference type="GO" id="GO:0003955">
    <property type="term" value="F:NAD(P)H dehydrogenase (quinone) activity"/>
    <property type="evidence" value="ECO:0007669"/>
    <property type="project" value="TreeGrafter"/>
</dbReference>
<dbReference type="Pfam" id="PF02525">
    <property type="entry name" value="Flavodoxin_2"/>
    <property type="match status" value="1"/>
</dbReference>
<dbReference type="RefSeq" id="WP_250721975.1">
    <property type="nucleotide sequence ID" value="NZ_CP098400.1"/>
</dbReference>
<dbReference type="PANTHER" id="PTHR10204:SF34">
    <property type="entry name" value="NAD(P)H DEHYDROGENASE [QUINONE] 1 ISOFORM 1"/>
    <property type="match status" value="1"/>
</dbReference>
<organism evidence="4 5">
    <name type="scientific">Xiashengella succiniciproducens</name>
    <dbReference type="NCBI Taxonomy" id="2949635"/>
    <lineage>
        <taxon>Bacteria</taxon>
        <taxon>Pseudomonadati</taxon>
        <taxon>Bacteroidota</taxon>
        <taxon>Bacteroidia</taxon>
        <taxon>Marinilabiliales</taxon>
        <taxon>Marinilabiliaceae</taxon>
        <taxon>Xiashengella</taxon>
    </lineage>
</organism>
<evidence type="ECO:0000313" key="4">
    <source>
        <dbReference type="EMBL" id="URW78611.1"/>
    </source>
</evidence>
<dbReference type="GO" id="GO:0005829">
    <property type="term" value="C:cytosol"/>
    <property type="evidence" value="ECO:0007669"/>
    <property type="project" value="TreeGrafter"/>
</dbReference>
<reference evidence="4" key="2">
    <citation type="submission" date="2022-06" db="EMBL/GenBank/DDBJ databases">
        <title>Xiashengella guii gen. nov. sp. nov., a bacterium isolated form anaerobic digestion tank.</title>
        <authorList>
            <person name="Huang H."/>
        </authorList>
    </citation>
    <scope>NUCLEOTIDE SEQUENCE</scope>
    <source>
        <strain evidence="4">Ai-910</strain>
    </source>
</reference>
<dbReference type="Proteomes" id="UP001056426">
    <property type="component" value="Chromosome"/>
</dbReference>
<dbReference type="KEGG" id="alkq:M9189_07005"/>
<feature type="domain" description="Flavodoxin-like fold" evidence="3">
    <location>
        <begin position="1"/>
        <end position="182"/>
    </location>
</feature>
<dbReference type="EMBL" id="CP098400">
    <property type="protein sequence ID" value="URW78611.1"/>
    <property type="molecule type" value="Genomic_DNA"/>
</dbReference>
<gene>
    <name evidence="4" type="ORF">M9189_07005</name>
</gene>
<dbReference type="PANTHER" id="PTHR10204">
    <property type="entry name" value="NAD P H OXIDOREDUCTASE-RELATED"/>
    <property type="match status" value="1"/>
</dbReference>
<reference evidence="4" key="1">
    <citation type="submission" date="2022-05" db="EMBL/GenBank/DDBJ databases">
        <authorList>
            <person name="Sun X."/>
        </authorList>
    </citation>
    <scope>NUCLEOTIDE SEQUENCE</scope>
    <source>
        <strain evidence="4">Ai-910</strain>
    </source>
</reference>
<proteinExistence type="inferred from homology"/>
<dbReference type="SUPFAM" id="SSF52218">
    <property type="entry name" value="Flavoproteins"/>
    <property type="match status" value="1"/>
</dbReference>
<evidence type="ECO:0000259" key="3">
    <source>
        <dbReference type="Pfam" id="PF02525"/>
    </source>
</evidence>
<dbReference type="InterPro" id="IPR029039">
    <property type="entry name" value="Flavoprotein-like_sf"/>
</dbReference>
<dbReference type="InterPro" id="IPR003680">
    <property type="entry name" value="Flavodoxin_fold"/>
</dbReference>
<dbReference type="Gene3D" id="3.40.50.360">
    <property type="match status" value="1"/>
</dbReference>
<evidence type="ECO:0000313" key="5">
    <source>
        <dbReference type="Proteomes" id="UP001056426"/>
    </source>
</evidence>
<keyword evidence="2" id="KW-0560">Oxidoreductase</keyword>
<accession>A0A9J6ZLS2</accession>
<comment type="similarity">
    <text evidence="1">Belongs to the NAD(P)H dehydrogenase (quinone) family.</text>
</comment>
<dbReference type="AlphaFoldDB" id="A0A9J6ZLS2"/>
<sequence length="193" mass="21876">MTHLIISAHPSPRSFTNYLASELESRYKAAGMSVVWRNLYKGSFKAVLDPDDLEALKTSDIPSDIKAEQELIRNADLISIVYPLWWASFPAILKGYIDRVLTKGFAFDYGPDGAKGLLQGKHVLIHTTMGNSVAEYNRKGLLEAFRAIQGKEVFEYCGMEVVGHQFYEEITSADKEKREEYLRCALNMYPEIN</sequence>
<dbReference type="InterPro" id="IPR051545">
    <property type="entry name" value="NAD(P)H_dehydrogenase_qn"/>
</dbReference>
<name>A0A9J6ZLS2_9BACT</name>
<keyword evidence="5" id="KW-1185">Reference proteome</keyword>
<evidence type="ECO:0000256" key="2">
    <source>
        <dbReference type="ARBA" id="ARBA00023002"/>
    </source>
</evidence>
<protein>
    <submittedName>
        <fullName evidence="4">NAD(P)H-dependent oxidoreductase</fullName>
    </submittedName>
</protein>
<evidence type="ECO:0000256" key="1">
    <source>
        <dbReference type="ARBA" id="ARBA00006252"/>
    </source>
</evidence>